<dbReference type="InterPro" id="IPR006639">
    <property type="entry name" value="Preselin/SPP"/>
</dbReference>
<keyword evidence="8" id="KW-0645">Protease</keyword>
<keyword evidence="3 8" id="KW-0256">Endoplasmic reticulum</keyword>
<feature type="transmembrane region" description="Helical" evidence="8">
    <location>
        <begin position="227"/>
        <end position="245"/>
    </location>
</feature>
<feature type="region of interest" description="Disordered" evidence="9">
    <location>
        <begin position="1"/>
        <end position="123"/>
    </location>
</feature>
<evidence type="ECO:0000313" key="10">
    <source>
        <dbReference type="EMBL" id="CAD7227653.1"/>
    </source>
</evidence>
<feature type="compositionally biased region" description="Low complexity" evidence="9">
    <location>
        <begin position="26"/>
        <end position="37"/>
    </location>
</feature>
<keyword evidence="8" id="KW-0378">Hydrolase</keyword>
<evidence type="ECO:0000256" key="2">
    <source>
        <dbReference type="ARBA" id="ARBA00022692"/>
    </source>
</evidence>
<reference evidence="10" key="1">
    <citation type="submission" date="2020-11" db="EMBL/GenBank/DDBJ databases">
        <authorList>
            <person name="Tran Van P."/>
        </authorList>
    </citation>
    <scope>NUCLEOTIDE SEQUENCE</scope>
</reference>
<feature type="transmembrane region" description="Helical" evidence="8">
    <location>
        <begin position="147"/>
        <end position="168"/>
    </location>
</feature>
<feature type="transmembrane region" description="Helical" evidence="8">
    <location>
        <begin position="473"/>
        <end position="494"/>
    </location>
</feature>
<feature type="transmembrane region" description="Helical" evidence="8">
    <location>
        <begin position="309"/>
        <end position="325"/>
    </location>
</feature>
<feature type="compositionally biased region" description="Polar residues" evidence="9">
    <location>
        <begin position="51"/>
        <end position="80"/>
    </location>
</feature>
<feature type="transmembrane region" description="Helical" evidence="8">
    <location>
        <begin position="257"/>
        <end position="275"/>
    </location>
</feature>
<gene>
    <name evidence="10" type="ORF">CTOB1V02_LOCUS5553</name>
</gene>
<dbReference type="GO" id="GO:0000139">
    <property type="term" value="C:Golgi membrane"/>
    <property type="evidence" value="ECO:0007669"/>
    <property type="project" value="UniProtKB-SubCell"/>
</dbReference>
<dbReference type="Pfam" id="PF01080">
    <property type="entry name" value="Presenilin"/>
    <property type="match status" value="1"/>
</dbReference>
<dbReference type="InterPro" id="IPR001108">
    <property type="entry name" value="Peptidase_A22A"/>
</dbReference>
<dbReference type="GO" id="GO:0042500">
    <property type="term" value="F:aspartic endopeptidase activity, intramembrane cleaving"/>
    <property type="evidence" value="ECO:0007669"/>
    <property type="project" value="InterPro"/>
</dbReference>
<sequence length="533" mass="58737">MSEPLEREPSEEDQRVLSEGTDERSSLLGSSRSGVLVPNYSTGSEDEAGTLESSPAPQPVLTSSSGRPGRSRQANNSLPMSNMGRDRQPASASSGGGAAGEPQPPGNPNSSRRHCANGATSGEDYEYDVEEEEIVELRYGAQHVIQLFKPVTLCMLVVVATISSITFYTQKGTYLIYTPFHEESSDTGTKVWNSFANSGILLGVIATLTCVLILLYKFRCYRIIHGWLFLSSFLMLFLFAYVYFSEVLRTYEVPVDFITVIIVMWNFSFLGMMAIHWEAPLRLQQAYLIFISALMALIFIKFLPDYTGWVVLGFIAVWDLFAVLYPKGPLRILVETAQERNEQLFPALIYSSAYTALVGTATDGEDQAASQPTPSAAITVTAPSRPSRKRHQQPSSSPPEGEQRAPPRRRAAAAAEEENRSSSRRGETQGTSTPRTDQRVVVEEIVEEEDERGIKLGLVLVGKASSYGDWNTTLACFVAILIGLSLTLLLLAIFKRALPALPISIFFGLVFYFLTRILVAPFCDALTAEQLFI</sequence>
<dbReference type="GO" id="GO:0070765">
    <property type="term" value="C:gamma-secretase complex"/>
    <property type="evidence" value="ECO:0007669"/>
    <property type="project" value="TreeGrafter"/>
</dbReference>
<dbReference type="PANTHER" id="PTHR10202:SF13">
    <property type="entry name" value="PRESENILIN HOMOLOG"/>
    <property type="match status" value="1"/>
</dbReference>
<dbReference type="GO" id="GO:0055074">
    <property type="term" value="P:calcium ion homeostasis"/>
    <property type="evidence" value="ECO:0007669"/>
    <property type="project" value="TreeGrafter"/>
</dbReference>
<evidence type="ECO:0000256" key="7">
    <source>
        <dbReference type="ARBA" id="ARBA00023136"/>
    </source>
</evidence>
<dbReference type="GO" id="GO:0034205">
    <property type="term" value="P:amyloid-beta formation"/>
    <property type="evidence" value="ECO:0007669"/>
    <property type="project" value="TreeGrafter"/>
</dbReference>
<dbReference type="GO" id="GO:0016485">
    <property type="term" value="P:protein processing"/>
    <property type="evidence" value="ECO:0007669"/>
    <property type="project" value="InterPro"/>
</dbReference>
<dbReference type="GO" id="GO:0007219">
    <property type="term" value="P:Notch signaling pathway"/>
    <property type="evidence" value="ECO:0007669"/>
    <property type="project" value="UniProtKB-KW"/>
</dbReference>
<keyword evidence="5 8" id="KW-1133">Transmembrane helix</keyword>
<keyword evidence="6 8" id="KW-0333">Golgi apparatus</keyword>
<dbReference type="GO" id="GO:0006509">
    <property type="term" value="P:membrane protein ectodomain proteolysis"/>
    <property type="evidence" value="ECO:0007669"/>
    <property type="project" value="TreeGrafter"/>
</dbReference>
<evidence type="ECO:0000256" key="1">
    <source>
        <dbReference type="ARBA" id="ARBA00008604"/>
    </source>
</evidence>
<keyword evidence="7 8" id="KW-0472">Membrane</keyword>
<dbReference type="GO" id="GO:0005789">
    <property type="term" value="C:endoplasmic reticulum membrane"/>
    <property type="evidence" value="ECO:0007669"/>
    <property type="project" value="UniProtKB-SubCell"/>
</dbReference>
<evidence type="ECO:0000256" key="5">
    <source>
        <dbReference type="ARBA" id="ARBA00022989"/>
    </source>
</evidence>
<comment type="domain">
    <text evidence="8">The PAL motif is required for normal active site conformation.</text>
</comment>
<comment type="subunit">
    <text evidence="8">Homodimer.</text>
</comment>
<comment type="function">
    <text evidence="8">Probable subunit of the gamma-secretase complex, an endoprotease complex that catalyzes the intramembrane cleavage of integral membrane proteins such as Notch receptors.</text>
</comment>
<evidence type="ECO:0000256" key="3">
    <source>
        <dbReference type="ARBA" id="ARBA00022824"/>
    </source>
</evidence>
<feature type="transmembrane region" description="Helical" evidence="8">
    <location>
        <begin position="287"/>
        <end position="303"/>
    </location>
</feature>
<evidence type="ECO:0000256" key="4">
    <source>
        <dbReference type="ARBA" id="ARBA00022976"/>
    </source>
</evidence>
<comment type="similarity">
    <text evidence="1 8">Belongs to the peptidase A22A family.</text>
</comment>
<evidence type="ECO:0000256" key="9">
    <source>
        <dbReference type="SAM" id="MobiDB-lite"/>
    </source>
</evidence>
<feature type="transmembrane region" description="Helical" evidence="8">
    <location>
        <begin position="195"/>
        <end position="215"/>
    </location>
</feature>
<feature type="compositionally biased region" description="Basic and acidic residues" evidence="9">
    <location>
        <begin position="417"/>
        <end position="427"/>
    </location>
</feature>
<feature type="transmembrane region" description="Helical" evidence="8">
    <location>
        <begin position="500"/>
        <end position="519"/>
    </location>
</feature>
<protein>
    <recommendedName>
        <fullName evidence="8">Presenilin</fullName>
        <ecNumber evidence="8">3.4.23.-</ecNumber>
    </recommendedName>
</protein>
<evidence type="ECO:0000256" key="8">
    <source>
        <dbReference type="RuleBase" id="RU361148"/>
    </source>
</evidence>
<dbReference type="SMART" id="SM00730">
    <property type="entry name" value="PSN"/>
    <property type="match status" value="1"/>
</dbReference>
<proteinExistence type="inferred from homology"/>
<dbReference type="PRINTS" id="PR01072">
    <property type="entry name" value="PRESENILIN"/>
</dbReference>
<feature type="region of interest" description="Disordered" evidence="9">
    <location>
        <begin position="364"/>
        <end position="439"/>
    </location>
</feature>
<feature type="compositionally biased region" description="Basic and acidic residues" evidence="9">
    <location>
        <begin position="1"/>
        <end position="25"/>
    </location>
</feature>
<dbReference type="PANTHER" id="PTHR10202">
    <property type="entry name" value="PRESENILIN"/>
    <property type="match status" value="1"/>
</dbReference>
<name>A0A7R8WE31_9CRUS</name>
<organism evidence="10">
    <name type="scientific">Cyprideis torosa</name>
    <dbReference type="NCBI Taxonomy" id="163714"/>
    <lineage>
        <taxon>Eukaryota</taxon>
        <taxon>Metazoa</taxon>
        <taxon>Ecdysozoa</taxon>
        <taxon>Arthropoda</taxon>
        <taxon>Crustacea</taxon>
        <taxon>Oligostraca</taxon>
        <taxon>Ostracoda</taxon>
        <taxon>Podocopa</taxon>
        <taxon>Podocopida</taxon>
        <taxon>Cytherocopina</taxon>
        <taxon>Cytheroidea</taxon>
        <taxon>Cytherideidae</taxon>
        <taxon>Cyprideis</taxon>
    </lineage>
</organism>
<comment type="subcellular location">
    <subcellularLocation>
        <location evidence="8">Endoplasmic reticulum membrane</location>
        <topology evidence="8">Multi-pass membrane protein</topology>
    </subcellularLocation>
    <subcellularLocation>
        <location evidence="8">Golgi apparatus membrane</location>
        <topology evidence="8">Multi-pass membrane protein</topology>
    </subcellularLocation>
</comment>
<feature type="compositionally biased region" description="Polar residues" evidence="9">
    <location>
        <begin position="368"/>
        <end position="384"/>
    </location>
</feature>
<accession>A0A7R8WE31</accession>
<dbReference type="EC" id="3.4.23.-" evidence="8"/>
<dbReference type="EMBL" id="OB661210">
    <property type="protein sequence ID" value="CAD7227653.1"/>
    <property type="molecule type" value="Genomic_DNA"/>
</dbReference>
<evidence type="ECO:0000256" key="6">
    <source>
        <dbReference type="ARBA" id="ARBA00023034"/>
    </source>
</evidence>
<keyword evidence="2 8" id="KW-0812">Transmembrane</keyword>
<keyword evidence="4 8" id="KW-0914">Notch signaling pathway</keyword>
<dbReference type="AlphaFoldDB" id="A0A7R8WE31"/>
<dbReference type="OrthoDB" id="20287at2759"/>
<dbReference type="InterPro" id="IPR042524">
    <property type="entry name" value="Presenilin_C"/>
</dbReference>
<dbReference type="Gene3D" id="1.10.472.100">
    <property type="entry name" value="Presenilin"/>
    <property type="match status" value="1"/>
</dbReference>